<evidence type="ECO:0000313" key="2">
    <source>
        <dbReference type="Proteomes" id="UP000245252"/>
    </source>
</evidence>
<protein>
    <submittedName>
        <fullName evidence="1">Uncharacterized protein</fullName>
    </submittedName>
</protein>
<dbReference type="OrthoDB" id="7651856at2"/>
<dbReference type="RefSeq" id="WP_109456191.1">
    <property type="nucleotide sequence ID" value="NZ_QFBC01000001.1"/>
</dbReference>
<proteinExistence type="predicted"/>
<keyword evidence="2" id="KW-1185">Reference proteome</keyword>
<dbReference type="EMBL" id="QFBC01000001">
    <property type="protein sequence ID" value="PWE57674.1"/>
    <property type="molecule type" value="Genomic_DNA"/>
</dbReference>
<name>A0A2U2DWH6_9HYPH</name>
<dbReference type="AlphaFoldDB" id="A0A2U2DWH6"/>
<accession>A0A2U2DWH6</accession>
<reference evidence="1 2" key="1">
    <citation type="submission" date="2018-05" db="EMBL/GenBank/DDBJ databases">
        <title>The draft genome of strain NS-104.</title>
        <authorList>
            <person name="Hang P."/>
            <person name="Jiang J."/>
        </authorList>
    </citation>
    <scope>NUCLEOTIDE SEQUENCE [LARGE SCALE GENOMIC DNA]</scope>
    <source>
        <strain evidence="1 2">NS-104</strain>
    </source>
</reference>
<dbReference type="Proteomes" id="UP000245252">
    <property type="component" value="Unassembled WGS sequence"/>
</dbReference>
<evidence type="ECO:0000313" key="1">
    <source>
        <dbReference type="EMBL" id="PWE57674.1"/>
    </source>
</evidence>
<gene>
    <name evidence="1" type="ORF">DEM27_00220</name>
</gene>
<sequence length="171" mass="19590">MDDETFPPWFSVNVRWLSAHKGKGARLTCSRCDLRKAYRVDDILAQEGDIAEKSVPGMVARLVGCERIAETASWKRCLIQCEFLDIRNPSDQLRFSIPNDMDRLPEIHLREVPSNYAIFAACRCGRIHYLDVRPFLKSMPDLTTKALAAKMNCRRCGNKDGNALLYMHMPR</sequence>
<comment type="caution">
    <text evidence="1">The sequence shown here is derived from an EMBL/GenBank/DDBJ whole genome shotgun (WGS) entry which is preliminary data.</text>
</comment>
<organism evidence="1 2">
    <name type="scientific">Metarhizobium album</name>
    <dbReference type="NCBI Taxonomy" id="2182425"/>
    <lineage>
        <taxon>Bacteria</taxon>
        <taxon>Pseudomonadati</taxon>
        <taxon>Pseudomonadota</taxon>
        <taxon>Alphaproteobacteria</taxon>
        <taxon>Hyphomicrobiales</taxon>
        <taxon>Rhizobiaceae</taxon>
        <taxon>Metarhizobium</taxon>
    </lineage>
</organism>